<organism evidence="5 6">
    <name type="scientific">Candidatus Olsenella pullistercoris</name>
    <dbReference type="NCBI Taxonomy" id="2838712"/>
    <lineage>
        <taxon>Bacteria</taxon>
        <taxon>Bacillati</taxon>
        <taxon>Actinomycetota</taxon>
        <taxon>Coriobacteriia</taxon>
        <taxon>Coriobacteriales</taxon>
        <taxon>Atopobiaceae</taxon>
        <taxon>Olsenella</taxon>
    </lineage>
</organism>
<name>A0A9D2EY81_9ACTN</name>
<dbReference type="InterPro" id="IPR051601">
    <property type="entry name" value="Serine_prot/Carboxylest_S33"/>
</dbReference>
<keyword evidence="2 5" id="KW-0378">Hydrolase</keyword>
<evidence type="ECO:0000259" key="4">
    <source>
        <dbReference type="Pfam" id="PF00561"/>
    </source>
</evidence>
<dbReference type="InterPro" id="IPR000073">
    <property type="entry name" value="AB_hydrolase_1"/>
</dbReference>
<reference evidence="5" key="1">
    <citation type="journal article" date="2021" name="PeerJ">
        <title>Extensive microbial diversity within the chicken gut microbiome revealed by metagenomics and culture.</title>
        <authorList>
            <person name="Gilroy R."/>
            <person name="Ravi A."/>
            <person name="Getino M."/>
            <person name="Pursley I."/>
            <person name="Horton D.L."/>
            <person name="Alikhan N.F."/>
            <person name="Baker D."/>
            <person name="Gharbi K."/>
            <person name="Hall N."/>
            <person name="Watson M."/>
            <person name="Adriaenssens E.M."/>
            <person name="Foster-Nyarko E."/>
            <person name="Jarju S."/>
            <person name="Secka A."/>
            <person name="Antonio M."/>
            <person name="Oren A."/>
            <person name="Chaudhuri R.R."/>
            <person name="La Ragione R."/>
            <person name="Hildebrand F."/>
            <person name="Pallen M.J."/>
        </authorList>
    </citation>
    <scope>NUCLEOTIDE SEQUENCE</scope>
    <source>
        <strain evidence="5">ChiHjej12B11-14209</strain>
    </source>
</reference>
<sequence>MSLIAAYHLPGLAVEDHVVDVPLDWRGTTPARLAGAEKGTPTSGLLEESAAQRPDPAFEGRSLSLFYRVVCAPENVGRDLPYLVFLQGGPGGAGPRLTSPTSDGWVAEAVRHFRVVLPDQRGTGRSSRVDGVTVAREGDAATQARYLKRFLADSIVRDFEYLRLTELGGTRWVTLGQSYGGFLTLTYLSTFPGAAAASFTCGGIPHVPASADDVYAHTFPRMAAKTSLLYERYPEDADRLALLADRLSASNVRLPDGSPLSPRRLQTLGQGLGMKPGHERLHNLLDLAFTAGDGSTGAALGAAGGDAGKVEVSPAFLAGAWSATNVVENPLYWVLQELIYADGELERPIAWAAERAWQAHPEFSTDARPLMLTGEACFPWMFEEMPELRPFAGAMGELMRDTSFGRLYDEARLAANETPLQAAVYFDDLYVDSGLQLDTLSRVGASHAWVTNEFEHDGLHGERVFKHLLDEARDRGDLAGLL</sequence>
<dbReference type="PANTHER" id="PTHR43248">
    <property type="entry name" value="2-SUCCINYL-6-HYDROXY-2,4-CYCLOHEXADIENE-1-CARBOXYLATE SYNTHASE"/>
    <property type="match status" value="1"/>
</dbReference>
<evidence type="ECO:0000256" key="1">
    <source>
        <dbReference type="ARBA" id="ARBA00010088"/>
    </source>
</evidence>
<dbReference type="GO" id="GO:0004177">
    <property type="term" value="F:aminopeptidase activity"/>
    <property type="evidence" value="ECO:0007669"/>
    <property type="project" value="UniProtKB-EC"/>
</dbReference>
<reference evidence="5" key="2">
    <citation type="submission" date="2021-04" db="EMBL/GenBank/DDBJ databases">
        <authorList>
            <person name="Gilroy R."/>
        </authorList>
    </citation>
    <scope>NUCLEOTIDE SEQUENCE</scope>
    <source>
        <strain evidence="5">ChiHjej12B11-14209</strain>
    </source>
</reference>
<dbReference type="EMBL" id="DXBM01000036">
    <property type="protein sequence ID" value="HIZ46183.1"/>
    <property type="molecule type" value="Genomic_DNA"/>
</dbReference>
<dbReference type="SUPFAM" id="SSF53474">
    <property type="entry name" value="alpha/beta-Hydrolases"/>
    <property type="match status" value="1"/>
</dbReference>
<dbReference type="InterPro" id="IPR002410">
    <property type="entry name" value="Peptidase_S33"/>
</dbReference>
<dbReference type="Gene3D" id="3.40.50.1820">
    <property type="entry name" value="alpha/beta hydrolase"/>
    <property type="match status" value="1"/>
</dbReference>
<dbReference type="Pfam" id="PF00561">
    <property type="entry name" value="Abhydrolase_1"/>
    <property type="match status" value="1"/>
</dbReference>
<comment type="similarity">
    <text evidence="1">Belongs to the peptidase S33 family.</text>
</comment>
<dbReference type="Proteomes" id="UP000824062">
    <property type="component" value="Unassembled WGS sequence"/>
</dbReference>
<evidence type="ECO:0000256" key="2">
    <source>
        <dbReference type="ARBA" id="ARBA00022801"/>
    </source>
</evidence>
<proteinExistence type="inferred from homology"/>
<dbReference type="AlphaFoldDB" id="A0A9D2EY81"/>
<dbReference type="PANTHER" id="PTHR43248:SF2">
    <property type="entry name" value="PROLYL AMINOPEPTIDASE"/>
    <property type="match status" value="1"/>
</dbReference>
<comment type="caution">
    <text evidence="5">The sequence shown here is derived from an EMBL/GenBank/DDBJ whole genome shotgun (WGS) entry which is preliminary data.</text>
</comment>
<feature type="region of interest" description="Disordered" evidence="3">
    <location>
        <begin position="32"/>
        <end position="53"/>
    </location>
</feature>
<accession>A0A9D2EY81</accession>
<evidence type="ECO:0000313" key="6">
    <source>
        <dbReference type="Proteomes" id="UP000824062"/>
    </source>
</evidence>
<gene>
    <name evidence="5" type="ORF">IAA19_04100</name>
</gene>
<protein>
    <submittedName>
        <fullName evidence="5">Alpha/beta hydrolase</fullName>
    </submittedName>
</protein>
<evidence type="ECO:0000313" key="5">
    <source>
        <dbReference type="EMBL" id="HIZ46183.1"/>
    </source>
</evidence>
<dbReference type="PRINTS" id="PR00793">
    <property type="entry name" value="PROAMNOPTASE"/>
</dbReference>
<evidence type="ECO:0000256" key="3">
    <source>
        <dbReference type="SAM" id="MobiDB-lite"/>
    </source>
</evidence>
<feature type="domain" description="AB hydrolase-1" evidence="4">
    <location>
        <begin position="82"/>
        <end position="225"/>
    </location>
</feature>
<dbReference type="GO" id="GO:0006508">
    <property type="term" value="P:proteolysis"/>
    <property type="evidence" value="ECO:0007669"/>
    <property type="project" value="InterPro"/>
</dbReference>
<dbReference type="InterPro" id="IPR029058">
    <property type="entry name" value="AB_hydrolase_fold"/>
</dbReference>